<evidence type="ECO:0000313" key="3">
    <source>
        <dbReference type="Proteomes" id="UP000462376"/>
    </source>
</evidence>
<comment type="caution">
    <text evidence="2">The sequence shown here is derived from an EMBL/GenBank/DDBJ whole genome shotgun (WGS) entry which is preliminary data.</text>
</comment>
<dbReference type="AlphaFoldDB" id="A0A7J5HYT3"/>
<evidence type="ECO:0000259" key="1">
    <source>
        <dbReference type="Pfam" id="PF12728"/>
    </source>
</evidence>
<dbReference type="InterPro" id="IPR041657">
    <property type="entry name" value="HTH_17"/>
</dbReference>
<gene>
    <name evidence="2" type="ORF">GAP47_11100</name>
</gene>
<feature type="domain" description="Helix-turn-helix" evidence="1">
    <location>
        <begin position="40"/>
        <end position="89"/>
    </location>
</feature>
<dbReference type="PANTHER" id="PTHR34585">
    <property type="match status" value="1"/>
</dbReference>
<dbReference type="SUPFAM" id="SSF46955">
    <property type="entry name" value="Putative DNA-binding domain"/>
    <property type="match status" value="1"/>
</dbReference>
<name>A0A7J5HYT3_BACUN</name>
<proteinExistence type="predicted"/>
<protein>
    <submittedName>
        <fullName evidence="2">Helix-turn-helix domain-containing protein</fullName>
    </submittedName>
</protein>
<accession>A0A7J5HYT3</accession>
<dbReference type="Proteomes" id="UP000462376">
    <property type="component" value="Unassembled WGS sequence"/>
</dbReference>
<dbReference type="Pfam" id="PF12728">
    <property type="entry name" value="HTH_17"/>
    <property type="match status" value="1"/>
</dbReference>
<dbReference type="RefSeq" id="WP_151882803.1">
    <property type="nucleotide sequence ID" value="NZ_WCTL01000008.1"/>
</dbReference>
<dbReference type="InterPro" id="IPR009061">
    <property type="entry name" value="DNA-bd_dom_put_sf"/>
</dbReference>
<reference evidence="2 3" key="1">
    <citation type="journal article" date="2019" name="Nat. Med.">
        <title>A library of human gut bacterial isolates paired with longitudinal multiomics data enables mechanistic microbiome research.</title>
        <authorList>
            <person name="Poyet M."/>
            <person name="Groussin M."/>
            <person name="Gibbons S.M."/>
            <person name="Avila-Pacheco J."/>
            <person name="Jiang X."/>
            <person name="Kearney S.M."/>
            <person name="Perrotta A.R."/>
            <person name="Berdy B."/>
            <person name="Zhao S."/>
            <person name="Lieberman T.D."/>
            <person name="Swanson P.K."/>
            <person name="Smith M."/>
            <person name="Roesemann S."/>
            <person name="Alexander J.E."/>
            <person name="Rich S.A."/>
            <person name="Livny J."/>
            <person name="Vlamakis H."/>
            <person name="Clish C."/>
            <person name="Bullock K."/>
            <person name="Deik A."/>
            <person name="Scott J."/>
            <person name="Pierce K.A."/>
            <person name="Xavier R.J."/>
            <person name="Alm E.J."/>
        </authorList>
    </citation>
    <scope>NUCLEOTIDE SEQUENCE [LARGE SCALE GENOMIC DNA]</scope>
    <source>
        <strain evidence="2 3">BIOML-A5</strain>
    </source>
</reference>
<sequence>MKVVVIEEKVFEDLLSSIEMFVHKFEQTLNSESEKRLGRWLDTHEVCALLNLSKRTVQSLRASGKLPSTQICKKNYYKPEDIEKLLKERNDES</sequence>
<dbReference type="EMBL" id="WCTL01000008">
    <property type="protein sequence ID" value="KAB4236638.1"/>
    <property type="molecule type" value="Genomic_DNA"/>
</dbReference>
<evidence type="ECO:0000313" key="2">
    <source>
        <dbReference type="EMBL" id="KAB4236638.1"/>
    </source>
</evidence>
<organism evidence="2 3">
    <name type="scientific">Bacteroides uniformis</name>
    <dbReference type="NCBI Taxonomy" id="820"/>
    <lineage>
        <taxon>Bacteria</taxon>
        <taxon>Pseudomonadati</taxon>
        <taxon>Bacteroidota</taxon>
        <taxon>Bacteroidia</taxon>
        <taxon>Bacteroidales</taxon>
        <taxon>Bacteroidaceae</taxon>
        <taxon>Bacteroides</taxon>
    </lineage>
</organism>
<dbReference type="PANTHER" id="PTHR34585:SF22">
    <property type="entry name" value="HELIX-TURN-HELIX DOMAIN-CONTAINING PROTEIN"/>
    <property type="match status" value="1"/>
</dbReference>